<dbReference type="RefSeq" id="WP_378527056.1">
    <property type="nucleotide sequence ID" value="NZ_JBHSNS010000004.1"/>
</dbReference>
<evidence type="ECO:0000313" key="3">
    <source>
        <dbReference type="EMBL" id="MFC5729376.1"/>
    </source>
</evidence>
<comment type="caution">
    <text evidence="3">The sequence shown here is derived from an EMBL/GenBank/DDBJ whole genome shotgun (WGS) entry which is preliminary data.</text>
</comment>
<sequence>MMERMGHSQIQTTQKYLHTLPDTDQRNLDALSRIQNRQP</sequence>
<dbReference type="EMBL" id="JBHSNS010000004">
    <property type="protein sequence ID" value="MFC5729376.1"/>
    <property type="molecule type" value="Genomic_DNA"/>
</dbReference>
<name>A0ABW0ZIK4_9ACTN</name>
<evidence type="ECO:0000256" key="2">
    <source>
        <dbReference type="SAM" id="MobiDB-lite"/>
    </source>
</evidence>
<keyword evidence="1" id="KW-0233">DNA recombination</keyword>
<gene>
    <name evidence="3" type="ORF">ACFPQB_10645</name>
</gene>
<dbReference type="SUPFAM" id="SSF56349">
    <property type="entry name" value="DNA breaking-rejoining enzymes"/>
    <property type="match status" value="1"/>
</dbReference>
<proteinExistence type="predicted"/>
<feature type="region of interest" description="Disordered" evidence="2">
    <location>
        <begin position="1"/>
        <end position="39"/>
    </location>
</feature>
<accession>A0ABW0ZIK4</accession>
<protein>
    <recommendedName>
        <fullName evidence="5">Integrase</fullName>
    </recommendedName>
</protein>
<organism evidence="3 4">
    <name type="scientific">Nocardioides vastitatis</name>
    <dbReference type="NCBI Taxonomy" id="2568655"/>
    <lineage>
        <taxon>Bacteria</taxon>
        <taxon>Bacillati</taxon>
        <taxon>Actinomycetota</taxon>
        <taxon>Actinomycetes</taxon>
        <taxon>Propionibacteriales</taxon>
        <taxon>Nocardioidaceae</taxon>
        <taxon>Nocardioides</taxon>
    </lineage>
</organism>
<evidence type="ECO:0000313" key="4">
    <source>
        <dbReference type="Proteomes" id="UP001596072"/>
    </source>
</evidence>
<evidence type="ECO:0008006" key="5">
    <source>
        <dbReference type="Google" id="ProtNLM"/>
    </source>
</evidence>
<reference evidence="4" key="1">
    <citation type="journal article" date="2019" name="Int. J. Syst. Evol. Microbiol.">
        <title>The Global Catalogue of Microorganisms (GCM) 10K type strain sequencing project: providing services to taxonomists for standard genome sequencing and annotation.</title>
        <authorList>
            <consortium name="The Broad Institute Genomics Platform"/>
            <consortium name="The Broad Institute Genome Sequencing Center for Infectious Disease"/>
            <person name="Wu L."/>
            <person name="Ma J."/>
        </authorList>
    </citation>
    <scope>NUCLEOTIDE SEQUENCE [LARGE SCALE GENOMIC DNA]</scope>
    <source>
        <strain evidence="4">YIM 94188</strain>
    </source>
</reference>
<dbReference type="InterPro" id="IPR011010">
    <property type="entry name" value="DNA_brk_join_enz"/>
</dbReference>
<dbReference type="Gene3D" id="1.10.443.10">
    <property type="entry name" value="Intergrase catalytic core"/>
    <property type="match status" value="1"/>
</dbReference>
<keyword evidence="4" id="KW-1185">Reference proteome</keyword>
<dbReference type="InterPro" id="IPR013762">
    <property type="entry name" value="Integrase-like_cat_sf"/>
</dbReference>
<dbReference type="Proteomes" id="UP001596072">
    <property type="component" value="Unassembled WGS sequence"/>
</dbReference>
<evidence type="ECO:0000256" key="1">
    <source>
        <dbReference type="ARBA" id="ARBA00023172"/>
    </source>
</evidence>